<organism evidence="2 3">
    <name type="scientific">Phomopsis amygdali</name>
    <name type="common">Fusicoccum amygdali</name>
    <dbReference type="NCBI Taxonomy" id="1214568"/>
    <lineage>
        <taxon>Eukaryota</taxon>
        <taxon>Fungi</taxon>
        <taxon>Dikarya</taxon>
        <taxon>Ascomycota</taxon>
        <taxon>Pezizomycotina</taxon>
        <taxon>Sordariomycetes</taxon>
        <taxon>Sordariomycetidae</taxon>
        <taxon>Diaporthales</taxon>
        <taxon>Diaporthaceae</taxon>
        <taxon>Diaporthe</taxon>
    </lineage>
</organism>
<dbReference type="PROSITE" id="PS50097">
    <property type="entry name" value="BTB"/>
    <property type="match status" value="1"/>
</dbReference>
<name>A0AAD9SC95_PHOAM</name>
<dbReference type="InterPro" id="IPR011333">
    <property type="entry name" value="SKP1/BTB/POZ_sf"/>
</dbReference>
<dbReference type="EMBL" id="JAUJFL010000005">
    <property type="protein sequence ID" value="KAK2602753.1"/>
    <property type="molecule type" value="Genomic_DNA"/>
</dbReference>
<dbReference type="Pfam" id="PF00651">
    <property type="entry name" value="BTB"/>
    <property type="match status" value="1"/>
</dbReference>
<sequence>MGLKFDHDLDAGGDVLLTLQNPNEPFAVWGEDEHWELPRPPPPVPKSEHLSGYRLFDPAWIETEQAEPVDQFAFGDDAPVVEEVPADQFETFQQDMPEVPVEPQVLVGLSNLSVEQAPEASEVSETAGARQMLSEDDEVVSNEVSQVRFRLSSRHLILASSYFRAMLTGPWEENASRTESFYNVSATDWDEDALQILMDIIHGNSQKVPRSISLELLAKIAVLVDYYKCHDVVRFFSDTWIETLRNEGGVTQEYCRDFVLWLFVSHVFAQPETFRNLTFVAVQQTRGPLRMLGLPMPDSISSSSSILPVYPDISLTTSTDEIERRRQDGVQSILSSFHDLLEYFCTRDCCSFECSSILLGSLYKEMIAKGILSPRPAPPFLGISIKEMSLLAREMRSPDWYTKPKSIKRYSSAHPCQLHHFFGPRIDQIEDRIKGLELVG</sequence>
<evidence type="ECO:0000259" key="1">
    <source>
        <dbReference type="PROSITE" id="PS50097"/>
    </source>
</evidence>
<dbReference type="AlphaFoldDB" id="A0AAD9SC95"/>
<feature type="domain" description="BTB" evidence="1">
    <location>
        <begin position="136"/>
        <end position="210"/>
    </location>
</feature>
<comment type="caution">
    <text evidence="2">The sequence shown here is derived from an EMBL/GenBank/DDBJ whole genome shotgun (WGS) entry which is preliminary data.</text>
</comment>
<gene>
    <name evidence="2" type="ORF">N8I77_009260</name>
</gene>
<keyword evidence="3" id="KW-1185">Reference proteome</keyword>
<dbReference type="Gene3D" id="3.30.710.10">
    <property type="entry name" value="Potassium Channel Kv1.1, Chain A"/>
    <property type="match status" value="1"/>
</dbReference>
<accession>A0AAD9SC95</accession>
<proteinExistence type="predicted"/>
<reference evidence="2" key="1">
    <citation type="submission" date="2023-06" db="EMBL/GenBank/DDBJ databases">
        <authorList>
            <person name="Noh H."/>
        </authorList>
    </citation>
    <scope>NUCLEOTIDE SEQUENCE</scope>
    <source>
        <strain evidence="2">DUCC20226</strain>
    </source>
</reference>
<protein>
    <recommendedName>
        <fullName evidence="1">BTB domain-containing protein</fullName>
    </recommendedName>
</protein>
<evidence type="ECO:0000313" key="3">
    <source>
        <dbReference type="Proteomes" id="UP001265746"/>
    </source>
</evidence>
<evidence type="ECO:0000313" key="2">
    <source>
        <dbReference type="EMBL" id="KAK2602753.1"/>
    </source>
</evidence>
<dbReference type="SUPFAM" id="SSF54695">
    <property type="entry name" value="POZ domain"/>
    <property type="match status" value="1"/>
</dbReference>
<dbReference type="InterPro" id="IPR000210">
    <property type="entry name" value="BTB/POZ_dom"/>
</dbReference>
<dbReference type="Proteomes" id="UP001265746">
    <property type="component" value="Unassembled WGS sequence"/>
</dbReference>